<dbReference type="FunFam" id="1.10.600.10:FF:000004">
    <property type="entry name" value="Phytoene synthase chloroplastic"/>
    <property type="match status" value="1"/>
</dbReference>
<dbReference type="SFLD" id="SFLDG01018">
    <property type="entry name" value="Squalene/Phytoene_Synthase_Lik"/>
    <property type="match status" value="1"/>
</dbReference>
<dbReference type="EC" id="2.5.1.32" evidence="4"/>
<evidence type="ECO:0000256" key="2">
    <source>
        <dbReference type="ARBA" id="ARBA00004829"/>
    </source>
</evidence>
<comment type="caution">
    <text evidence="7">The sequence shown here is derived from an EMBL/GenBank/DDBJ whole genome shotgun (WGS) entry which is preliminary data.</text>
</comment>
<dbReference type="GO" id="GO:0051996">
    <property type="term" value="F:squalene synthase [NAD(P)H] activity"/>
    <property type="evidence" value="ECO:0007669"/>
    <property type="project" value="InterPro"/>
</dbReference>
<comment type="catalytic activity">
    <reaction evidence="1">
        <text>2 (2E,6E,10E)-geranylgeranyl diphosphate = 15-cis-phytoene + 2 diphosphate</text>
        <dbReference type="Rhea" id="RHEA:34475"/>
        <dbReference type="ChEBI" id="CHEBI:27787"/>
        <dbReference type="ChEBI" id="CHEBI:33019"/>
        <dbReference type="ChEBI" id="CHEBI:58756"/>
        <dbReference type="EC" id="2.5.1.32"/>
    </reaction>
</comment>
<evidence type="ECO:0000313" key="7">
    <source>
        <dbReference type="EMBL" id="KPQ35818.1"/>
    </source>
</evidence>
<dbReference type="EMBL" id="LJZR01000010">
    <property type="protein sequence ID" value="KPQ35818.1"/>
    <property type="molecule type" value="Genomic_DNA"/>
</dbReference>
<name>A0A0N8KN83_9CYAN</name>
<evidence type="ECO:0000256" key="1">
    <source>
        <dbReference type="ARBA" id="ARBA00001805"/>
    </source>
</evidence>
<dbReference type="SFLD" id="SFLDS00005">
    <property type="entry name" value="Isoprenoid_Synthase_Type_I"/>
    <property type="match status" value="1"/>
</dbReference>
<dbReference type="PROSITE" id="PS01045">
    <property type="entry name" value="SQUALEN_PHYTOEN_SYN_2"/>
    <property type="match status" value="1"/>
</dbReference>
<dbReference type="InterPro" id="IPR019845">
    <property type="entry name" value="Squalene/phytoene_synthase_CS"/>
</dbReference>
<comment type="similarity">
    <text evidence="3">Belongs to the phytoene/squalene synthase family.</text>
</comment>
<evidence type="ECO:0000256" key="4">
    <source>
        <dbReference type="ARBA" id="ARBA00012396"/>
    </source>
</evidence>
<dbReference type="InterPro" id="IPR033904">
    <property type="entry name" value="Trans_IPPS_HH"/>
</dbReference>
<dbReference type="Gene3D" id="1.10.600.10">
    <property type="entry name" value="Farnesyl Diphosphate Synthase"/>
    <property type="match status" value="1"/>
</dbReference>
<dbReference type="InterPro" id="IPR054866">
    <property type="entry name" value="PhytoSynCyanob"/>
</dbReference>
<dbReference type="PANTHER" id="PTHR31480">
    <property type="entry name" value="BIFUNCTIONAL LYCOPENE CYCLASE/PHYTOENE SYNTHASE"/>
    <property type="match status" value="1"/>
</dbReference>
<dbReference type="Proteomes" id="UP000050465">
    <property type="component" value="Unassembled WGS sequence"/>
</dbReference>
<evidence type="ECO:0000313" key="8">
    <source>
        <dbReference type="Proteomes" id="UP000050465"/>
    </source>
</evidence>
<keyword evidence="6" id="KW-0125">Carotenoid biosynthesis</keyword>
<evidence type="ECO:0000256" key="3">
    <source>
        <dbReference type="ARBA" id="ARBA00006251"/>
    </source>
</evidence>
<dbReference type="Pfam" id="PF00494">
    <property type="entry name" value="SQS_PSY"/>
    <property type="match status" value="1"/>
</dbReference>
<comment type="pathway">
    <text evidence="2">Carotenoid biosynthesis.</text>
</comment>
<proteinExistence type="inferred from homology"/>
<dbReference type="SUPFAM" id="SSF48576">
    <property type="entry name" value="Terpenoid synthases"/>
    <property type="match status" value="1"/>
</dbReference>
<sequence>MLQLTHPSTTTAAAPAFAHLEESYERCRQITAEYSKTFYMGTLLMPEAKRRAIWAIYVWCRRTDELIDGPQAKFTTESTLDHWESQLESIFLGHPKDDLDVALVDTLSHFELDIQPFKDMISGQRMDLHRSRYETFEELKLYCYRVAGTVGLMSTTVMGMDGSVNTAPWRKASPVQPPIPEAVSLGMANQLTNILRDVGEDAQRDRIYLPLEDLALFDYTQEDLFNGVIDDRWRALMRFQIQRALKYYQEAESGISRLHPDARWPVWTALMLYRKILDVIVENDYDVFNRRAFVPKRRKFLCLPKALIRARIS</sequence>
<dbReference type="CDD" id="cd00683">
    <property type="entry name" value="Trans_IPPS_HH"/>
    <property type="match status" value="1"/>
</dbReference>
<dbReference type="AlphaFoldDB" id="A0A0N8KN83"/>
<keyword evidence="5" id="KW-0808">Transferase</keyword>
<dbReference type="NCBIfam" id="NF045686">
    <property type="entry name" value="PhytoSynCyanob"/>
    <property type="match status" value="1"/>
</dbReference>
<dbReference type="InterPro" id="IPR008949">
    <property type="entry name" value="Isoprenoid_synthase_dom_sf"/>
</dbReference>
<dbReference type="PROSITE" id="PS01044">
    <property type="entry name" value="SQUALEN_PHYTOEN_SYN_1"/>
    <property type="match status" value="1"/>
</dbReference>
<protein>
    <recommendedName>
        <fullName evidence="4">15-cis-phytoene synthase</fullName>
        <ecNumber evidence="4">2.5.1.32</ecNumber>
    </recommendedName>
</protein>
<gene>
    <name evidence="7" type="primary">crtB</name>
    <name evidence="7" type="ORF">HLUCCA11_09625</name>
</gene>
<dbReference type="InterPro" id="IPR002060">
    <property type="entry name" value="Squ/phyt_synthse"/>
</dbReference>
<dbReference type="GO" id="GO:0004311">
    <property type="term" value="F:geranylgeranyl diphosphate synthase activity"/>
    <property type="evidence" value="ECO:0007669"/>
    <property type="project" value="InterPro"/>
</dbReference>
<dbReference type="SFLD" id="SFLDG01212">
    <property type="entry name" value="Phytoene_synthase_like"/>
    <property type="match status" value="1"/>
</dbReference>
<dbReference type="GO" id="GO:0016117">
    <property type="term" value="P:carotenoid biosynthetic process"/>
    <property type="evidence" value="ECO:0007669"/>
    <property type="project" value="UniProtKB-KW"/>
</dbReference>
<dbReference type="InterPro" id="IPR044843">
    <property type="entry name" value="Trans_IPPS_bact-type"/>
</dbReference>
<evidence type="ECO:0000256" key="5">
    <source>
        <dbReference type="ARBA" id="ARBA00022679"/>
    </source>
</evidence>
<accession>A0A0N8KN83</accession>
<dbReference type="PATRIC" id="fig|1666911.3.peg.727"/>
<organism evidence="7 8">
    <name type="scientific">Phormidesmis priestleyi Ana</name>
    <dbReference type="NCBI Taxonomy" id="1666911"/>
    <lineage>
        <taxon>Bacteria</taxon>
        <taxon>Bacillati</taxon>
        <taxon>Cyanobacteriota</taxon>
        <taxon>Cyanophyceae</taxon>
        <taxon>Leptolyngbyales</taxon>
        <taxon>Leptolyngbyaceae</taxon>
        <taxon>Phormidesmis</taxon>
    </lineage>
</organism>
<evidence type="ECO:0000256" key="6">
    <source>
        <dbReference type="ARBA" id="ARBA00022746"/>
    </source>
</evidence>
<reference evidence="7 8" key="1">
    <citation type="submission" date="2015-09" db="EMBL/GenBank/DDBJ databases">
        <title>Identification and resolution of microdiversity through metagenomic sequencing of parallel consortia.</title>
        <authorList>
            <person name="Nelson W.C."/>
            <person name="Romine M.F."/>
            <person name="Lindemann S.R."/>
        </authorList>
    </citation>
    <scope>NUCLEOTIDE SEQUENCE [LARGE SCALE GENOMIC DNA]</scope>
    <source>
        <strain evidence="7">Ana</strain>
    </source>
</reference>
<dbReference type="STRING" id="1666911.HLUCCA11_09625"/>